<dbReference type="Pfam" id="PF01232">
    <property type="entry name" value="Mannitol_dh"/>
    <property type="match status" value="1"/>
</dbReference>
<keyword evidence="6" id="KW-1185">Reference proteome</keyword>
<accession>A0A1I7IGV3</accession>
<dbReference type="InterPro" id="IPR013328">
    <property type="entry name" value="6PGD_dom2"/>
</dbReference>
<dbReference type="Gene3D" id="3.40.50.720">
    <property type="entry name" value="NAD(P)-binding Rossmann-like Domain"/>
    <property type="match status" value="1"/>
</dbReference>
<keyword evidence="2" id="KW-0520">NAD</keyword>
<evidence type="ECO:0000256" key="2">
    <source>
        <dbReference type="ARBA" id="ARBA00023027"/>
    </source>
</evidence>
<dbReference type="InterPro" id="IPR013118">
    <property type="entry name" value="Mannitol_DH_C"/>
</dbReference>
<organism evidence="5 6">
    <name type="scientific">Halomonas korlensis</name>
    <dbReference type="NCBI Taxonomy" id="463301"/>
    <lineage>
        <taxon>Bacteria</taxon>
        <taxon>Pseudomonadati</taxon>
        <taxon>Pseudomonadota</taxon>
        <taxon>Gammaproteobacteria</taxon>
        <taxon>Oceanospirillales</taxon>
        <taxon>Halomonadaceae</taxon>
        <taxon>Halomonas</taxon>
    </lineage>
</organism>
<dbReference type="SUPFAM" id="SSF51735">
    <property type="entry name" value="NAD(P)-binding Rossmann-fold domains"/>
    <property type="match status" value="1"/>
</dbReference>
<dbReference type="InterPro" id="IPR036291">
    <property type="entry name" value="NAD(P)-bd_dom_sf"/>
</dbReference>
<dbReference type="PANTHER" id="PTHR30524:SF0">
    <property type="entry name" value="ALTRONATE OXIDOREDUCTASE-RELATED"/>
    <property type="match status" value="1"/>
</dbReference>
<evidence type="ECO:0000259" key="4">
    <source>
        <dbReference type="Pfam" id="PF08125"/>
    </source>
</evidence>
<dbReference type="SUPFAM" id="SSF48179">
    <property type="entry name" value="6-phosphogluconate dehydrogenase C-terminal domain-like"/>
    <property type="match status" value="1"/>
</dbReference>
<dbReference type="RefSeq" id="WP_089795670.1">
    <property type="nucleotide sequence ID" value="NZ_FPBP01000007.1"/>
</dbReference>
<evidence type="ECO:0000259" key="3">
    <source>
        <dbReference type="Pfam" id="PF01232"/>
    </source>
</evidence>
<name>A0A1I7IGV3_9GAMM</name>
<keyword evidence="1" id="KW-0560">Oxidoreductase</keyword>
<evidence type="ECO:0000313" key="5">
    <source>
        <dbReference type="EMBL" id="SFU72135.1"/>
    </source>
</evidence>
<dbReference type="GO" id="GO:0016491">
    <property type="term" value="F:oxidoreductase activity"/>
    <property type="evidence" value="ECO:0007669"/>
    <property type="project" value="UniProtKB-KW"/>
</dbReference>
<gene>
    <name evidence="5" type="ORF">SAMN04487955_10717</name>
</gene>
<evidence type="ECO:0000256" key="1">
    <source>
        <dbReference type="ARBA" id="ARBA00023002"/>
    </source>
</evidence>
<reference evidence="6" key="1">
    <citation type="submission" date="2016-10" db="EMBL/GenBank/DDBJ databases">
        <authorList>
            <person name="Varghese N."/>
            <person name="Submissions S."/>
        </authorList>
    </citation>
    <scope>NUCLEOTIDE SEQUENCE [LARGE SCALE GENOMIC DNA]</scope>
    <source>
        <strain evidence="6">CGMCC 1.6981</strain>
    </source>
</reference>
<dbReference type="EMBL" id="FPBP01000007">
    <property type="protein sequence ID" value="SFU72135.1"/>
    <property type="molecule type" value="Genomic_DNA"/>
</dbReference>
<dbReference type="OrthoDB" id="9768714at2"/>
<feature type="domain" description="Mannitol dehydrogenase N-terminal" evidence="3">
    <location>
        <begin position="6"/>
        <end position="224"/>
    </location>
</feature>
<proteinExistence type="predicted"/>
<feature type="domain" description="Mannitol dehydrogenase C-terminal" evidence="4">
    <location>
        <begin position="241"/>
        <end position="351"/>
    </location>
</feature>
<dbReference type="InterPro" id="IPR008927">
    <property type="entry name" value="6-PGluconate_DH-like_C_sf"/>
</dbReference>
<dbReference type="STRING" id="463301.SAMN04487955_10717"/>
<protein>
    <submittedName>
        <fullName evidence="5">Tagaturonate reductase</fullName>
    </submittedName>
</protein>
<sequence>MTQNAEILQFGTSRFLLAHVDYFVSQSLAASHSDKRIVIVQGSSRPAGRQKARDLAARLRYPVRFRGQRDGQSVDHEEIVDSLAACLIADEDWAEIERRFCEDVTHVVSNTGEDGYAVPVDDSPLHPLPASFPTRLTRLLNARFHHGGAGVTLMPCELVHANGQRLKAIVQEQAQRAYGDADFSAWLDRECLWVDTLVDRIVSATIEPVGAVAEPYGLWAVRDAPGLELPCRHPDVQVVDDLAPFEQRKLHILNLSHTWLVHHWRASGLTTTLRFVREAMNAPALRQPLETMLREEALPVLERQMPGMALDMDLEQYLATTLERFDNPFLDHRLEDIAQHHAEKLRRRLLPVHEMGRIQGSQTPRLDEVLKAESMT</sequence>
<dbReference type="Pfam" id="PF08125">
    <property type="entry name" value="Mannitol_dh_C"/>
    <property type="match status" value="1"/>
</dbReference>
<dbReference type="AlphaFoldDB" id="A0A1I7IGV3"/>
<dbReference type="Gene3D" id="1.10.1040.10">
    <property type="entry name" value="N-(1-d-carboxylethyl)-l-norvaline Dehydrogenase, domain 2"/>
    <property type="match status" value="1"/>
</dbReference>
<evidence type="ECO:0000313" key="6">
    <source>
        <dbReference type="Proteomes" id="UP000198693"/>
    </source>
</evidence>
<dbReference type="InterPro" id="IPR013131">
    <property type="entry name" value="Mannitol_DH_N"/>
</dbReference>
<dbReference type="PANTHER" id="PTHR30524">
    <property type="entry name" value="MANNITOL-1-PHOSPHATE 5-DEHYDROGENASE"/>
    <property type="match status" value="1"/>
</dbReference>
<dbReference type="Proteomes" id="UP000198693">
    <property type="component" value="Unassembled WGS sequence"/>
</dbReference>